<dbReference type="eggNOG" id="COG3576">
    <property type="taxonomic scope" value="Bacteria"/>
</dbReference>
<keyword evidence="3" id="KW-1185">Reference proteome</keyword>
<gene>
    <name evidence="2" type="ordered locus">sce7082</name>
</gene>
<protein>
    <submittedName>
        <fullName evidence="2">Uncharacterized protein</fullName>
    </submittedName>
</protein>
<dbReference type="AlphaFoldDB" id="A9GYK1"/>
<feature type="region of interest" description="Disordered" evidence="1">
    <location>
        <begin position="53"/>
        <end position="73"/>
    </location>
</feature>
<proteinExistence type="predicted"/>
<sequence>MSHRGSKPGFVRVTEEDGRTVLTSPDFTGNFGFNTLGNLALNPRAGVLFVGEGRPTASETSSPTFETCPGLSL</sequence>
<organism evidence="2 3">
    <name type="scientific">Sorangium cellulosum (strain So ce56)</name>
    <name type="common">Polyangium cellulosum (strain So ce56)</name>
    <dbReference type="NCBI Taxonomy" id="448385"/>
    <lineage>
        <taxon>Bacteria</taxon>
        <taxon>Pseudomonadati</taxon>
        <taxon>Myxococcota</taxon>
        <taxon>Polyangia</taxon>
        <taxon>Polyangiales</taxon>
        <taxon>Polyangiaceae</taxon>
        <taxon>Sorangium</taxon>
    </lineage>
</organism>
<dbReference type="EMBL" id="AM746676">
    <property type="protein sequence ID" value="CAN97252.1"/>
    <property type="molecule type" value="Genomic_DNA"/>
</dbReference>
<evidence type="ECO:0000256" key="1">
    <source>
        <dbReference type="SAM" id="MobiDB-lite"/>
    </source>
</evidence>
<dbReference type="HOGENOM" id="CLU_2702867_0_0_7"/>
<evidence type="ECO:0000313" key="3">
    <source>
        <dbReference type="Proteomes" id="UP000002139"/>
    </source>
</evidence>
<dbReference type="Proteomes" id="UP000002139">
    <property type="component" value="Chromosome"/>
</dbReference>
<name>A9GYK1_SORC5</name>
<reference evidence="2 3" key="1">
    <citation type="journal article" date="2007" name="Nat. Biotechnol.">
        <title>Complete genome sequence of the myxobacterium Sorangium cellulosum.</title>
        <authorList>
            <person name="Schneiker S."/>
            <person name="Perlova O."/>
            <person name="Kaiser O."/>
            <person name="Gerth K."/>
            <person name="Alici A."/>
            <person name="Altmeyer M.O."/>
            <person name="Bartels D."/>
            <person name="Bekel T."/>
            <person name="Beyer S."/>
            <person name="Bode E."/>
            <person name="Bode H.B."/>
            <person name="Bolten C.J."/>
            <person name="Choudhuri J.V."/>
            <person name="Doss S."/>
            <person name="Elnakady Y.A."/>
            <person name="Frank B."/>
            <person name="Gaigalat L."/>
            <person name="Goesmann A."/>
            <person name="Groeger C."/>
            <person name="Gross F."/>
            <person name="Jelsbak L."/>
            <person name="Jelsbak L."/>
            <person name="Kalinowski J."/>
            <person name="Kegler C."/>
            <person name="Knauber T."/>
            <person name="Konietzny S."/>
            <person name="Kopp M."/>
            <person name="Krause L."/>
            <person name="Krug D."/>
            <person name="Linke B."/>
            <person name="Mahmud T."/>
            <person name="Martinez-Arias R."/>
            <person name="McHardy A.C."/>
            <person name="Merai M."/>
            <person name="Meyer F."/>
            <person name="Mormann S."/>
            <person name="Munoz-Dorado J."/>
            <person name="Perez J."/>
            <person name="Pradella S."/>
            <person name="Rachid S."/>
            <person name="Raddatz G."/>
            <person name="Rosenau F."/>
            <person name="Rueckert C."/>
            <person name="Sasse F."/>
            <person name="Scharfe M."/>
            <person name="Schuster S.C."/>
            <person name="Suen G."/>
            <person name="Treuner-Lange A."/>
            <person name="Velicer G.J."/>
            <person name="Vorholter F.-J."/>
            <person name="Weissman K.J."/>
            <person name="Welch R.D."/>
            <person name="Wenzel S.C."/>
            <person name="Whitworth D.E."/>
            <person name="Wilhelm S."/>
            <person name="Wittmann C."/>
            <person name="Bloecker H."/>
            <person name="Puehler A."/>
            <person name="Mueller R."/>
        </authorList>
    </citation>
    <scope>NUCLEOTIDE SEQUENCE [LARGE SCALE GENOMIC DNA]</scope>
    <source>
        <strain evidence="3">So ce56</strain>
    </source>
</reference>
<dbReference type="STRING" id="448385.sce7082"/>
<dbReference type="PANTHER" id="PTHR42815">
    <property type="entry name" value="FAD-BINDING, PUTATIVE (AFU_ORTHOLOGUE AFUA_6G07600)-RELATED"/>
    <property type="match status" value="1"/>
</dbReference>
<dbReference type="KEGG" id="scl:sce7082"/>
<dbReference type="PANTHER" id="PTHR42815:SF2">
    <property type="entry name" value="FAD-BINDING, PUTATIVE (AFU_ORTHOLOGUE AFUA_6G07600)-RELATED"/>
    <property type="match status" value="1"/>
</dbReference>
<evidence type="ECO:0000313" key="2">
    <source>
        <dbReference type="EMBL" id="CAN97252.1"/>
    </source>
</evidence>
<accession>A9GYK1</accession>